<gene>
    <name evidence="4" type="ORF">C2G38_2035623</name>
</gene>
<dbReference type="EMBL" id="QKWP01000441">
    <property type="protein sequence ID" value="RIB19999.1"/>
    <property type="molecule type" value="Genomic_DNA"/>
</dbReference>
<comment type="caution">
    <text evidence="4">The sequence shown here is derived from an EMBL/GenBank/DDBJ whole genome shotgun (WGS) entry which is preliminary data.</text>
</comment>
<evidence type="ECO:0000256" key="2">
    <source>
        <dbReference type="SAM" id="MobiDB-lite"/>
    </source>
</evidence>
<name>A0A397VG84_9GLOM</name>
<reference evidence="4 5" key="1">
    <citation type="submission" date="2018-06" db="EMBL/GenBank/DDBJ databases">
        <title>Comparative genomics reveals the genomic features of Rhizophagus irregularis, R. cerebriforme, R. diaphanum and Gigaspora rosea, and their symbiotic lifestyle signature.</title>
        <authorList>
            <person name="Morin E."/>
            <person name="San Clemente H."/>
            <person name="Chen E.C.H."/>
            <person name="De La Providencia I."/>
            <person name="Hainaut M."/>
            <person name="Kuo A."/>
            <person name="Kohler A."/>
            <person name="Murat C."/>
            <person name="Tang N."/>
            <person name="Roy S."/>
            <person name="Loubradou J."/>
            <person name="Henrissat B."/>
            <person name="Grigoriev I.V."/>
            <person name="Corradi N."/>
            <person name="Roux C."/>
            <person name="Martin F.M."/>
        </authorList>
    </citation>
    <scope>NUCLEOTIDE SEQUENCE [LARGE SCALE GENOMIC DNA]</scope>
    <source>
        <strain evidence="4 5">DAOM 194757</strain>
    </source>
</reference>
<dbReference type="InterPro" id="IPR000210">
    <property type="entry name" value="BTB/POZ_dom"/>
</dbReference>
<evidence type="ECO:0000256" key="1">
    <source>
        <dbReference type="SAM" id="Coils"/>
    </source>
</evidence>
<keyword evidence="1" id="KW-0175">Coiled coil</keyword>
<dbReference type="SMART" id="SM00225">
    <property type="entry name" value="BTB"/>
    <property type="match status" value="1"/>
</dbReference>
<dbReference type="AlphaFoldDB" id="A0A397VG84"/>
<dbReference type="CDD" id="cd14733">
    <property type="entry name" value="BACK"/>
    <property type="match status" value="1"/>
</dbReference>
<accession>A0A397VG84</accession>
<feature type="coiled-coil region" evidence="1">
    <location>
        <begin position="313"/>
        <end position="382"/>
    </location>
</feature>
<dbReference type="Proteomes" id="UP000266673">
    <property type="component" value="Unassembled WGS sequence"/>
</dbReference>
<dbReference type="Pfam" id="PF00651">
    <property type="entry name" value="BTB"/>
    <property type="match status" value="1"/>
</dbReference>
<dbReference type="InterPro" id="IPR008974">
    <property type="entry name" value="TRAF-like"/>
</dbReference>
<evidence type="ECO:0000313" key="4">
    <source>
        <dbReference type="EMBL" id="RIB19999.1"/>
    </source>
</evidence>
<dbReference type="Gene3D" id="3.30.710.10">
    <property type="entry name" value="Potassium Channel Kv1.1, Chain A"/>
    <property type="match status" value="2"/>
</dbReference>
<evidence type="ECO:0000259" key="3">
    <source>
        <dbReference type="PROSITE" id="PS50097"/>
    </source>
</evidence>
<dbReference type="STRING" id="44941.A0A397VG84"/>
<feature type="domain" description="BTB" evidence="3">
    <location>
        <begin position="172"/>
        <end position="203"/>
    </location>
</feature>
<dbReference type="PANTHER" id="PTHR24413">
    <property type="entry name" value="SPECKLE-TYPE POZ PROTEIN"/>
    <property type="match status" value="1"/>
</dbReference>
<feature type="region of interest" description="Disordered" evidence="2">
    <location>
        <begin position="208"/>
        <end position="235"/>
    </location>
</feature>
<dbReference type="SUPFAM" id="SSF54695">
    <property type="entry name" value="POZ domain"/>
    <property type="match status" value="1"/>
</dbReference>
<dbReference type="Gene3D" id="2.60.210.10">
    <property type="entry name" value="Apoptosis, Tumor Necrosis Factor Receptor Associated Protein 2, Chain A"/>
    <property type="match status" value="1"/>
</dbReference>
<dbReference type="InterPro" id="IPR011333">
    <property type="entry name" value="SKP1/BTB/POZ_sf"/>
</dbReference>
<dbReference type="OrthoDB" id="6359816at2759"/>
<sequence length="574" mass="65156">MDNKLSCAKYEFTMKASDVDSTYHTPIFSTKGENQLWNLRIGPSAKKQAEYLEVFLQAVPSVTELITEGPWISRQGLSCEIYIIDEMACTTVVSKKFKESPFEKFSRKSSGCGWPCFIKKSSLPESFILGICFSMTTAPRVQSSQSVDNAFQYTLPDLATAWGTMLDNPNTADVVFNVQGTKIYAHKDILRARSAYFRGMFNSGCAESVAKPTESNKPSKRENKSTHISTQSSSYRRENALKALSIQYKPPEPTVPVMDDITSSSSDLEIVTLESLSTDIKVEEGKELSTSDVSEDVNKANDNDQVSAIDALSKHYEQRLAEFQTKLSDAQQAQSLIIDKIQNLQTNFDDFRYSVKRKEEEISTKEKEIDSLKKSVQTLVSEFCGVDNIKFYTNISFEDRRSSTKPLPPLQSVSQSVSQQTQPQRQYHVIEVTDFEPVTYRRFLHFLYTNRIPSEIALPACLALFKLSDKYQLITVRRAMLLRIETLLTIDNVATILFQQAYLYSDFKQICMEYLLKHYEEVTKTKSFELILTWSGEYPAFPEVMMEIMRSIPNRDCLAPTIASNNNTDAVVNN</sequence>
<keyword evidence="5" id="KW-1185">Reference proteome</keyword>
<dbReference type="PROSITE" id="PS50097">
    <property type="entry name" value="BTB"/>
    <property type="match status" value="1"/>
</dbReference>
<organism evidence="4 5">
    <name type="scientific">Gigaspora rosea</name>
    <dbReference type="NCBI Taxonomy" id="44941"/>
    <lineage>
        <taxon>Eukaryota</taxon>
        <taxon>Fungi</taxon>
        <taxon>Fungi incertae sedis</taxon>
        <taxon>Mucoromycota</taxon>
        <taxon>Glomeromycotina</taxon>
        <taxon>Glomeromycetes</taxon>
        <taxon>Diversisporales</taxon>
        <taxon>Gigasporaceae</taxon>
        <taxon>Gigaspora</taxon>
    </lineage>
</organism>
<dbReference type="CDD" id="cd18186">
    <property type="entry name" value="BTB_POZ_ZBTB_KLHL-like"/>
    <property type="match status" value="1"/>
</dbReference>
<protein>
    <recommendedName>
        <fullName evidence="3">BTB domain-containing protein</fullName>
    </recommendedName>
</protein>
<evidence type="ECO:0000313" key="5">
    <source>
        <dbReference type="Proteomes" id="UP000266673"/>
    </source>
</evidence>
<proteinExistence type="predicted"/>